<sequence length="273" mass="29353">MARLAQIWRYPVKAIGRERLKQVRLEAGATLPRDRNWAVLHSNSVERLGDGATLSDWLPKSAFLRGAAGPALQAVSGGLVDDGKLAFSHPDCEDIVIDPADEADQERLIAWLAPLWPERRGAPERLVTGPVALTDSPEPFVSINSLDSLSVLESKVGERLGVERWRGNLWIEGAEAFAEQDWIGREIHIGAARLVIREPIGRCAATAVDTETGEPDRDMVRALSDAFGHSNFGVYAEVLDGAEIGELDEVTVMDAPADEGGDDAAAAGTGDDA</sequence>
<reference evidence="2 3" key="1">
    <citation type="submission" date="2016-10" db="EMBL/GenBank/DDBJ databases">
        <authorList>
            <person name="de Groot N.N."/>
        </authorList>
    </citation>
    <scope>NUCLEOTIDE SEQUENCE [LARGE SCALE GENOMIC DNA]</scope>
    <source>
        <strain evidence="2 3">DSM 22220</strain>
    </source>
</reference>
<protein>
    <recommendedName>
        <fullName evidence="1">MOSC domain-containing protein</fullName>
    </recommendedName>
</protein>
<dbReference type="Proteomes" id="UP000199344">
    <property type="component" value="Unassembled WGS sequence"/>
</dbReference>
<dbReference type="InterPro" id="IPR011037">
    <property type="entry name" value="Pyrv_Knase-like_insert_dom_sf"/>
</dbReference>
<dbReference type="Gene3D" id="2.40.33.20">
    <property type="entry name" value="PK beta-barrel domain-like"/>
    <property type="match status" value="1"/>
</dbReference>
<dbReference type="InterPro" id="IPR005303">
    <property type="entry name" value="MOCOS_middle"/>
</dbReference>
<dbReference type="EMBL" id="FNAH01000013">
    <property type="protein sequence ID" value="SDE86459.1"/>
    <property type="molecule type" value="Genomic_DNA"/>
</dbReference>
<dbReference type="GO" id="GO:0003824">
    <property type="term" value="F:catalytic activity"/>
    <property type="evidence" value="ECO:0007669"/>
    <property type="project" value="InterPro"/>
</dbReference>
<dbReference type="PROSITE" id="PS51340">
    <property type="entry name" value="MOSC"/>
    <property type="match status" value="1"/>
</dbReference>
<dbReference type="SUPFAM" id="SSF50800">
    <property type="entry name" value="PK beta-barrel domain-like"/>
    <property type="match status" value="1"/>
</dbReference>
<dbReference type="STRING" id="591205.SAMN05421538_11320"/>
<dbReference type="RefSeq" id="WP_245727367.1">
    <property type="nucleotide sequence ID" value="NZ_FNAH01000013.1"/>
</dbReference>
<dbReference type="Pfam" id="PF03473">
    <property type="entry name" value="MOSC"/>
    <property type="match status" value="1"/>
</dbReference>
<evidence type="ECO:0000313" key="3">
    <source>
        <dbReference type="Proteomes" id="UP000199344"/>
    </source>
</evidence>
<organism evidence="2 3">
    <name type="scientific">Paracoccus isoporae</name>
    <dbReference type="NCBI Taxonomy" id="591205"/>
    <lineage>
        <taxon>Bacteria</taxon>
        <taxon>Pseudomonadati</taxon>
        <taxon>Pseudomonadota</taxon>
        <taxon>Alphaproteobacteria</taxon>
        <taxon>Rhodobacterales</taxon>
        <taxon>Paracoccaceae</taxon>
        <taxon>Paracoccus</taxon>
    </lineage>
</organism>
<dbReference type="Pfam" id="PF03476">
    <property type="entry name" value="MOSC_N"/>
    <property type="match status" value="1"/>
</dbReference>
<name>A0A1G7GEM0_9RHOB</name>
<dbReference type="GO" id="GO:0030151">
    <property type="term" value="F:molybdenum ion binding"/>
    <property type="evidence" value="ECO:0007669"/>
    <property type="project" value="InterPro"/>
</dbReference>
<dbReference type="GO" id="GO:0030170">
    <property type="term" value="F:pyridoxal phosphate binding"/>
    <property type="evidence" value="ECO:0007669"/>
    <property type="project" value="InterPro"/>
</dbReference>
<accession>A0A1G7GEM0</accession>
<evidence type="ECO:0000313" key="2">
    <source>
        <dbReference type="EMBL" id="SDE86459.1"/>
    </source>
</evidence>
<proteinExistence type="predicted"/>
<dbReference type="InterPro" id="IPR005302">
    <property type="entry name" value="MoCF_Sase_C"/>
</dbReference>
<gene>
    <name evidence="2" type="ORF">SAMN05421538_11320</name>
</gene>
<keyword evidence="3" id="KW-1185">Reference proteome</keyword>
<feature type="domain" description="MOSC" evidence="1">
    <location>
        <begin position="101"/>
        <end position="253"/>
    </location>
</feature>
<evidence type="ECO:0000259" key="1">
    <source>
        <dbReference type="PROSITE" id="PS51340"/>
    </source>
</evidence>
<dbReference type="AlphaFoldDB" id="A0A1G7GEM0"/>